<name>A0AAE3HEC3_9FIRM</name>
<keyword evidence="1" id="KW-0812">Transmembrane</keyword>
<keyword evidence="3" id="KW-1185">Reference proteome</keyword>
<dbReference type="EMBL" id="JANKAS010000005">
    <property type="protein sequence ID" value="MCR1898900.1"/>
    <property type="molecule type" value="Genomic_DNA"/>
</dbReference>
<keyword evidence="1" id="KW-1133">Transmembrane helix</keyword>
<feature type="transmembrane region" description="Helical" evidence="1">
    <location>
        <begin position="12"/>
        <end position="31"/>
    </location>
</feature>
<dbReference type="AlphaFoldDB" id="A0AAE3HEC3"/>
<proteinExistence type="predicted"/>
<feature type="transmembrane region" description="Helical" evidence="1">
    <location>
        <begin position="138"/>
        <end position="157"/>
    </location>
</feature>
<gene>
    <name evidence="2" type="ORF">NSA47_07875</name>
</gene>
<dbReference type="NCBIfam" id="TIGR01906">
    <property type="entry name" value="integ_TIGR01906"/>
    <property type="match status" value="1"/>
</dbReference>
<evidence type="ECO:0000256" key="1">
    <source>
        <dbReference type="SAM" id="Phobius"/>
    </source>
</evidence>
<comment type="caution">
    <text evidence="2">The sequence shown here is derived from an EMBL/GenBank/DDBJ whole genome shotgun (WGS) entry which is preliminary data.</text>
</comment>
<keyword evidence="1" id="KW-0472">Membrane</keyword>
<protein>
    <submittedName>
        <fullName evidence="2">TIGR01906 family membrane protein</fullName>
    </submittedName>
</protein>
<dbReference type="Proteomes" id="UP001205748">
    <property type="component" value="Unassembled WGS sequence"/>
</dbReference>
<evidence type="ECO:0000313" key="3">
    <source>
        <dbReference type="Proteomes" id="UP001205748"/>
    </source>
</evidence>
<accession>A0AAE3HEC3</accession>
<feature type="transmembrane region" description="Helical" evidence="1">
    <location>
        <begin position="202"/>
        <end position="221"/>
    </location>
</feature>
<sequence>MNKILNKISLGLIIITLPIVILLTCVEIATFNRSFYWNEYEKHQVMENTGIEKVELMDITEEMLDYLKGKREDLIIHGEVRGNQQLIFDERDQLHMVDVQKLFLQGFSLRNTCAIIVLLAALYLLLIKKDKKTFARGVFLSGVIALGTILLMGLIITTDFSRYFDMFHYIFFSNDLWRLDPGQSILINLVPLEFFINIAGRIAIYFFLAMGSCIALSGFYLRKINKRTKFH</sequence>
<organism evidence="2 3">
    <name type="scientific">Irregularibacter muris</name>
    <dbReference type="NCBI Taxonomy" id="1796619"/>
    <lineage>
        <taxon>Bacteria</taxon>
        <taxon>Bacillati</taxon>
        <taxon>Bacillota</taxon>
        <taxon>Clostridia</taxon>
        <taxon>Eubacteriales</taxon>
        <taxon>Eubacteriaceae</taxon>
        <taxon>Irregularibacter</taxon>
    </lineage>
</organism>
<dbReference type="InterPro" id="IPR010178">
    <property type="entry name" value="Lit"/>
</dbReference>
<evidence type="ECO:0000313" key="2">
    <source>
        <dbReference type="EMBL" id="MCR1898900.1"/>
    </source>
</evidence>
<reference evidence="2" key="1">
    <citation type="submission" date="2022-07" db="EMBL/GenBank/DDBJ databases">
        <title>Enhanced cultured diversity of the mouse gut microbiota enables custom-made synthetic communities.</title>
        <authorList>
            <person name="Afrizal A."/>
        </authorList>
    </citation>
    <scope>NUCLEOTIDE SEQUENCE</scope>
    <source>
        <strain evidence="2">DSM 28593</strain>
    </source>
</reference>
<dbReference type="RefSeq" id="WP_257530695.1">
    <property type="nucleotide sequence ID" value="NZ_JANKAS010000005.1"/>
</dbReference>
<feature type="transmembrane region" description="Helical" evidence="1">
    <location>
        <begin position="102"/>
        <end position="126"/>
    </location>
</feature>
<dbReference type="Pfam" id="PF07314">
    <property type="entry name" value="Lit"/>
    <property type="match status" value="1"/>
</dbReference>